<dbReference type="PATRIC" id="fig|391037.6.peg.4535"/>
<dbReference type="KEGG" id="saq:Sare_4492"/>
<reference evidence="1" key="1">
    <citation type="submission" date="2007-10" db="EMBL/GenBank/DDBJ databases">
        <title>Complete sequence of Salinispora arenicola CNS-205.</title>
        <authorList>
            <consortium name="US DOE Joint Genome Institute"/>
            <person name="Copeland A."/>
            <person name="Lucas S."/>
            <person name="Lapidus A."/>
            <person name="Barry K."/>
            <person name="Glavina del Rio T."/>
            <person name="Dalin E."/>
            <person name="Tice H."/>
            <person name="Pitluck S."/>
            <person name="Foster B."/>
            <person name="Schmutz J."/>
            <person name="Larimer F."/>
            <person name="Land M."/>
            <person name="Hauser L."/>
            <person name="Kyrpides N."/>
            <person name="Ivanova N."/>
            <person name="Jensen P.R."/>
            <person name="Moore B.S."/>
            <person name="Penn K."/>
            <person name="Jenkins C."/>
            <person name="Udwary D."/>
            <person name="Xiang L."/>
            <person name="Gontang E."/>
            <person name="Richardson P."/>
        </authorList>
    </citation>
    <scope>NUCLEOTIDE SEQUENCE [LARGE SCALE GENOMIC DNA]</scope>
    <source>
        <strain evidence="1">CNS-205</strain>
    </source>
</reference>
<dbReference type="AlphaFoldDB" id="A8M6P7"/>
<protein>
    <submittedName>
        <fullName evidence="1">Uncharacterized protein</fullName>
    </submittedName>
</protein>
<gene>
    <name evidence="1" type="ordered locus">Sare_4492</name>
</gene>
<dbReference type="EMBL" id="CP000850">
    <property type="protein sequence ID" value="ABW00265.1"/>
    <property type="molecule type" value="Genomic_DNA"/>
</dbReference>
<accession>A8M6P7</accession>
<name>A8M6P7_SALAI</name>
<proteinExistence type="predicted"/>
<dbReference type="OrthoDB" id="3398524at2"/>
<dbReference type="STRING" id="391037.Sare_4492"/>
<evidence type="ECO:0000313" key="1">
    <source>
        <dbReference type="EMBL" id="ABW00265.1"/>
    </source>
</evidence>
<sequence length="467" mass="49775">MTRHRELTDWISGVSSQWLSDTSATATLQEVLHGAVPEAVPHAVTAESEGPLLFPLLYHHRPRVTAALFHQVIDAYQEGRRTRRRVCLVGAAVGRGVPAEDASHDLAAICEVLDDEGWPVDLGGDVAELDGCAWHLAARARRTSYTRRATDLPDLLIAAAYDAVGASAVYLSEGVTGGRSIGRLPAVAPLGRLHTPGDPFAAVPPEAKLRPAGYDQIWGAAFTLGETNAVGLPDDDRLDAARRVQRRLEPTWRALRRTGLTAHHGLAPSDTRRVAVSGERRVEVTVPLFGARVISASTGSLVEVASAFAEATLVVDDVTPILLYRSVDIGTIRTAFSRLASGAGGHTSFLGDLDTAFLHERIRQALETLTMADLIAASPHGKPGRAQAVFTGYDAIHLAIMAVACGLRSGSALAAQAANVPAVRALSRLHGIDTLIVRSGPAGPVKEHEFRLDAAWLSPSHHVWSRP</sequence>
<dbReference type="HOGENOM" id="CLU_585109_0_0_11"/>
<organism evidence="1">
    <name type="scientific">Salinispora arenicola (strain CNS-205)</name>
    <dbReference type="NCBI Taxonomy" id="391037"/>
    <lineage>
        <taxon>Bacteria</taxon>
        <taxon>Bacillati</taxon>
        <taxon>Actinomycetota</taxon>
        <taxon>Actinomycetes</taxon>
        <taxon>Micromonosporales</taxon>
        <taxon>Micromonosporaceae</taxon>
        <taxon>Salinispora</taxon>
    </lineage>
</organism>